<protein>
    <recommendedName>
        <fullName evidence="4">omega-amidase</fullName>
        <ecNumber evidence="4">3.5.1.3</ecNumber>
    </recommendedName>
    <alternativeName>
        <fullName evidence="5">Nitrilase homolog 2</fullName>
    </alternativeName>
</protein>
<evidence type="ECO:0000256" key="1">
    <source>
        <dbReference type="ARBA" id="ARBA00010613"/>
    </source>
</evidence>
<dbReference type="EMBL" id="JAFNEN010000229">
    <property type="protein sequence ID" value="KAG8188841.1"/>
    <property type="molecule type" value="Genomic_DNA"/>
</dbReference>
<accession>A0AAV6UWY8</accession>
<comment type="similarity">
    <text evidence="1">Belongs to the carbon-nitrogen hydrolase superfamily. NIT1/NIT2 family.</text>
</comment>
<evidence type="ECO:0000256" key="2">
    <source>
        <dbReference type="ARBA" id="ARBA00022801"/>
    </source>
</evidence>
<organism evidence="8 9">
    <name type="scientific">Oedothorax gibbosus</name>
    <dbReference type="NCBI Taxonomy" id="931172"/>
    <lineage>
        <taxon>Eukaryota</taxon>
        <taxon>Metazoa</taxon>
        <taxon>Ecdysozoa</taxon>
        <taxon>Arthropoda</taxon>
        <taxon>Chelicerata</taxon>
        <taxon>Arachnida</taxon>
        <taxon>Araneae</taxon>
        <taxon>Araneomorphae</taxon>
        <taxon>Entelegynae</taxon>
        <taxon>Araneoidea</taxon>
        <taxon>Linyphiidae</taxon>
        <taxon>Erigoninae</taxon>
        <taxon>Oedothorax</taxon>
    </lineage>
</organism>
<feature type="domain" description="CN hydrolase" evidence="7">
    <location>
        <begin position="10"/>
        <end position="255"/>
    </location>
</feature>
<evidence type="ECO:0000259" key="7">
    <source>
        <dbReference type="PROSITE" id="PS50263"/>
    </source>
</evidence>
<dbReference type="InterPro" id="IPR036526">
    <property type="entry name" value="C-N_Hydrolase_sf"/>
</dbReference>
<comment type="catalytic activity">
    <reaction evidence="3">
        <text>2-oxoglutaramate + H2O = 2-oxoglutarate + NH4(+)</text>
        <dbReference type="Rhea" id="RHEA:32963"/>
        <dbReference type="ChEBI" id="CHEBI:15377"/>
        <dbReference type="ChEBI" id="CHEBI:16769"/>
        <dbReference type="ChEBI" id="CHEBI:16810"/>
        <dbReference type="ChEBI" id="CHEBI:28938"/>
        <dbReference type="EC" id="3.5.1.3"/>
    </reaction>
    <physiologicalReaction direction="left-to-right" evidence="3">
        <dbReference type="Rhea" id="RHEA:32964"/>
    </physiologicalReaction>
</comment>
<dbReference type="PANTHER" id="PTHR23088">
    <property type="entry name" value="NITRILASE-RELATED"/>
    <property type="match status" value="1"/>
</dbReference>
<reference evidence="8 9" key="1">
    <citation type="journal article" date="2022" name="Nat. Ecol. Evol.">
        <title>A masculinizing supergene underlies an exaggerated male reproductive morph in a spider.</title>
        <authorList>
            <person name="Hendrickx F."/>
            <person name="De Corte Z."/>
            <person name="Sonet G."/>
            <person name="Van Belleghem S.M."/>
            <person name="Kostlbacher S."/>
            <person name="Vangestel C."/>
        </authorList>
    </citation>
    <scope>NUCLEOTIDE SEQUENCE [LARGE SCALE GENOMIC DNA]</scope>
    <source>
        <strain evidence="8">W744_W776</strain>
    </source>
</reference>
<dbReference type="Gene3D" id="3.60.110.10">
    <property type="entry name" value="Carbon-nitrogen hydrolase"/>
    <property type="match status" value="1"/>
</dbReference>
<evidence type="ECO:0000256" key="5">
    <source>
        <dbReference type="ARBA" id="ARBA00041576"/>
    </source>
</evidence>
<dbReference type="Pfam" id="PF00795">
    <property type="entry name" value="CN_hydrolase"/>
    <property type="match status" value="1"/>
</dbReference>
<dbReference type="EC" id="3.5.1.3" evidence="4"/>
<dbReference type="GO" id="GO:0050152">
    <property type="term" value="F:omega-amidase activity"/>
    <property type="evidence" value="ECO:0007669"/>
    <property type="project" value="UniProtKB-EC"/>
</dbReference>
<evidence type="ECO:0000313" key="8">
    <source>
        <dbReference type="EMBL" id="KAG8188841.1"/>
    </source>
</evidence>
<dbReference type="InterPro" id="IPR045254">
    <property type="entry name" value="Nit1/2_C-N_Hydrolase"/>
</dbReference>
<dbReference type="Proteomes" id="UP000827092">
    <property type="component" value="Unassembled WGS sequence"/>
</dbReference>
<sequence length="293" mass="32555">MSAASCIQKMKLALIQLAVSPNKEKNLERVYSFIKEASQNGAKIVCLPECFNSPYGVKYFNQYAESIPDGNTSQFLSRTAKENNIYLIGGTFPEKHEGKLYNTCLAYGPSGELLAKHRKVHLFDIDIPGKITFKESDALAAGDSLTMFNIDDLKVGLGICYDIRFPLMANIYAEKGCKLLVYPGAFNMTTGPLHWELLSRARAVDNQLYVATISPARDENASYTAYGHSTLINPWGQVASTTDGKEEIVYGEIDLKSVDEVREQIPIGKQKRNDLYKIEYKNVNDGSNPASKI</sequence>
<dbReference type="CDD" id="cd07572">
    <property type="entry name" value="nit"/>
    <property type="match status" value="1"/>
</dbReference>
<keyword evidence="9" id="KW-1185">Reference proteome</keyword>
<name>A0AAV6UWY8_9ARAC</name>
<dbReference type="GO" id="GO:0006541">
    <property type="term" value="P:glutamine metabolic process"/>
    <property type="evidence" value="ECO:0007669"/>
    <property type="project" value="TreeGrafter"/>
</dbReference>
<dbReference type="SUPFAM" id="SSF56317">
    <property type="entry name" value="Carbon-nitrogen hydrolase"/>
    <property type="match status" value="1"/>
</dbReference>
<dbReference type="PROSITE" id="PS50263">
    <property type="entry name" value="CN_HYDROLASE"/>
    <property type="match status" value="1"/>
</dbReference>
<dbReference type="InterPro" id="IPR003010">
    <property type="entry name" value="C-N_Hydrolase"/>
</dbReference>
<dbReference type="GO" id="GO:0005739">
    <property type="term" value="C:mitochondrion"/>
    <property type="evidence" value="ECO:0007669"/>
    <property type="project" value="TreeGrafter"/>
</dbReference>
<comment type="catalytic activity">
    <reaction evidence="6">
        <text>2-oxosuccinamate + H2O = oxaloacetate + NH4(+)</text>
        <dbReference type="Rhea" id="RHEA:59412"/>
        <dbReference type="ChEBI" id="CHEBI:15377"/>
        <dbReference type="ChEBI" id="CHEBI:16452"/>
        <dbReference type="ChEBI" id="CHEBI:28938"/>
        <dbReference type="ChEBI" id="CHEBI:57735"/>
        <dbReference type="EC" id="3.5.1.3"/>
    </reaction>
    <physiologicalReaction direction="left-to-right" evidence="6">
        <dbReference type="Rhea" id="RHEA:59413"/>
    </physiologicalReaction>
</comment>
<dbReference type="GO" id="GO:0006107">
    <property type="term" value="P:oxaloacetate metabolic process"/>
    <property type="evidence" value="ECO:0007669"/>
    <property type="project" value="TreeGrafter"/>
</dbReference>
<dbReference type="PANTHER" id="PTHR23088:SF30">
    <property type="entry name" value="OMEGA-AMIDASE NIT2"/>
    <property type="match status" value="1"/>
</dbReference>
<dbReference type="FunFam" id="3.60.110.10:FF:000002">
    <property type="entry name" value="Nitrilase family member 2"/>
    <property type="match status" value="1"/>
</dbReference>
<gene>
    <name evidence="8" type="ORF">JTE90_004651</name>
</gene>
<dbReference type="AlphaFoldDB" id="A0AAV6UWY8"/>
<dbReference type="PROSITE" id="PS01227">
    <property type="entry name" value="UPF0012"/>
    <property type="match status" value="1"/>
</dbReference>
<evidence type="ECO:0000256" key="6">
    <source>
        <dbReference type="ARBA" id="ARBA00048745"/>
    </source>
</evidence>
<dbReference type="InterPro" id="IPR001110">
    <property type="entry name" value="UPF0012_CS"/>
</dbReference>
<keyword evidence="2" id="KW-0378">Hydrolase</keyword>
<dbReference type="GO" id="GO:0006528">
    <property type="term" value="P:asparagine metabolic process"/>
    <property type="evidence" value="ECO:0007669"/>
    <property type="project" value="TreeGrafter"/>
</dbReference>
<comment type="caution">
    <text evidence="8">The sequence shown here is derived from an EMBL/GenBank/DDBJ whole genome shotgun (WGS) entry which is preliminary data.</text>
</comment>
<evidence type="ECO:0000313" key="9">
    <source>
        <dbReference type="Proteomes" id="UP000827092"/>
    </source>
</evidence>
<evidence type="ECO:0000256" key="3">
    <source>
        <dbReference type="ARBA" id="ARBA00036637"/>
    </source>
</evidence>
<proteinExistence type="inferred from homology"/>
<evidence type="ECO:0000256" key="4">
    <source>
        <dbReference type="ARBA" id="ARBA00039118"/>
    </source>
</evidence>